<dbReference type="Proteomes" id="UP001272987">
    <property type="component" value="Unassembled WGS sequence"/>
</dbReference>
<gene>
    <name evidence="1" type="ORF">PV666_40375</name>
</gene>
<proteinExistence type="predicted"/>
<accession>A0ABU4M7Z0</accession>
<dbReference type="EMBL" id="JARAWP010000031">
    <property type="protein sequence ID" value="MDX3024085.1"/>
    <property type="molecule type" value="Genomic_DNA"/>
</dbReference>
<sequence>MTRTRLVWHGMPVPWVTTWSREQSLPSRFVRHVNAESEERLGYADEHPSDRRNGVLWVRMSVLRGRGRPDFAGLHPLRQRHAMTHLLCQVCGTTTVGTRADERHLFVFVARDGRPPLREGETVTVPPVHETCALQAVEQCPHLRRGWTAALVGWAPSWGVAGALIHPDTLGLISDPADLVEVPYEDEQRLRWIYASREVIALHEVEPITLDRLEHDARSARAPA</sequence>
<dbReference type="RefSeq" id="WP_319167215.1">
    <property type="nucleotide sequence ID" value="NZ_JARAWP010000031.1"/>
</dbReference>
<keyword evidence="2" id="KW-1185">Reference proteome</keyword>
<evidence type="ECO:0000313" key="2">
    <source>
        <dbReference type="Proteomes" id="UP001272987"/>
    </source>
</evidence>
<evidence type="ECO:0000313" key="1">
    <source>
        <dbReference type="EMBL" id="MDX3024085.1"/>
    </source>
</evidence>
<comment type="caution">
    <text evidence="1">The sequence shown here is derived from an EMBL/GenBank/DDBJ whole genome shotgun (WGS) entry which is preliminary data.</text>
</comment>
<protein>
    <submittedName>
        <fullName evidence="1">Uncharacterized protein</fullName>
    </submittedName>
</protein>
<reference evidence="1 2" key="1">
    <citation type="journal article" date="2023" name="Microb. Genom.">
        <title>Mesoterricola silvestris gen. nov., sp. nov., Mesoterricola sediminis sp. nov., Geothrix oryzae sp. nov., Geothrix edaphica sp. nov., Geothrix rubra sp. nov., and Geothrix limicola sp. nov., six novel members of Acidobacteriota isolated from soils.</title>
        <authorList>
            <person name="Weisberg A.J."/>
            <person name="Pearce E."/>
            <person name="Kramer C.G."/>
            <person name="Chang J.H."/>
            <person name="Clarke C.R."/>
        </authorList>
    </citation>
    <scope>NUCLEOTIDE SEQUENCE [LARGE SCALE GENOMIC DNA]</scope>
    <source>
        <strain evidence="1 2">NB05-1H</strain>
    </source>
</reference>
<name>A0ABU4M7Z0_9ACTN</name>
<organism evidence="1 2">
    <name type="scientific">Streptomyces acidiscabies</name>
    <dbReference type="NCBI Taxonomy" id="42234"/>
    <lineage>
        <taxon>Bacteria</taxon>
        <taxon>Bacillati</taxon>
        <taxon>Actinomycetota</taxon>
        <taxon>Actinomycetes</taxon>
        <taxon>Kitasatosporales</taxon>
        <taxon>Streptomycetaceae</taxon>
        <taxon>Streptomyces</taxon>
    </lineage>
</organism>